<dbReference type="GO" id="GO:0047617">
    <property type="term" value="F:fatty acyl-CoA hydrolase activity"/>
    <property type="evidence" value="ECO:0007669"/>
    <property type="project" value="TreeGrafter"/>
</dbReference>
<reference evidence="3 4" key="1">
    <citation type="submission" date="2014-06" db="EMBL/GenBank/DDBJ databases">
        <title>Evolutionary Origins and Diversification of the Mycorrhizal Mutualists.</title>
        <authorList>
            <consortium name="DOE Joint Genome Institute"/>
            <consortium name="Mycorrhizal Genomics Consortium"/>
            <person name="Kohler A."/>
            <person name="Kuo A."/>
            <person name="Nagy L.G."/>
            <person name="Floudas D."/>
            <person name="Copeland A."/>
            <person name="Barry K.W."/>
            <person name="Cichocki N."/>
            <person name="Veneault-Fourrey C."/>
            <person name="LaButti K."/>
            <person name="Lindquist E.A."/>
            <person name="Lipzen A."/>
            <person name="Lundell T."/>
            <person name="Morin E."/>
            <person name="Murat C."/>
            <person name="Riley R."/>
            <person name="Ohm R."/>
            <person name="Sun H."/>
            <person name="Tunlid A."/>
            <person name="Henrissat B."/>
            <person name="Grigoriev I.V."/>
            <person name="Hibbett D.S."/>
            <person name="Martin F."/>
        </authorList>
    </citation>
    <scope>NUCLEOTIDE SEQUENCE [LARGE SCALE GENOMIC DNA]</scope>
    <source>
        <strain evidence="3 4">SS14</strain>
    </source>
</reference>
<dbReference type="Proteomes" id="UP000054279">
    <property type="component" value="Unassembled WGS sequence"/>
</dbReference>
<dbReference type="Pfam" id="PF13279">
    <property type="entry name" value="4HBT_2"/>
    <property type="match status" value="1"/>
</dbReference>
<name>A0A0C9UJ55_SPHS4</name>
<dbReference type="InterPro" id="IPR029069">
    <property type="entry name" value="HotDog_dom_sf"/>
</dbReference>
<sequence>MSTNELKNRKRTSYPHLISHQTRWSDNDQYGHVNNSIYQHYFDTVINAYLIQHCGLRPLQSSSIGLAVSTSCQYFRPVSFPDGLDLGLRVNKLGKSSVTYEVAVFQSGDVEAGPAAVGTFTHVFVNSQSRKSQSIPPQLRAGLERLLVKGERDNNAVSKL</sequence>
<keyword evidence="4" id="KW-1185">Reference proteome</keyword>
<organism evidence="3 4">
    <name type="scientific">Sphaerobolus stellatus (strain SS14)</name>
    <dbReference type="NCBI Taxonomy" id="990650"/>
    <lineage>
        <taxon>Eukaryota</taxon>
        <taxon>Fungi</taxon>
        <taxon>Dikarya</taxon>
        <taxon>Basidiomycota</taxon>
        <taxon>Agaricomycotina</taxon>
        <taxon>Agaricomycetes</taxon>
        <taxon>Phallomycetidae</taxon>
        <taxon>Geastrales</taxon>
        <taxon>Sphaerobolaceae</taxon>
        <taxon>Sphaerobolus</taxon>
    </lineage>
</organism>
<gene>
    <name evidence="3" type="ORF">M422DRAFT_193624</name>
</gene>
<dbReference type="SUPFAM" id="SSF54637">
    <property type="entry name" value="Thioesterase/thiol ester dehydrase-isomerase"/>
    <property type="match status" value="1"/>
</dbReference>
<dbReference type="InterPro" id="IPR050563">
    <property type="entry name" value="4-hydroxybenzoyl-CoA_TE"/>
</dbReference>
<dbReference type="EMBL" id="KN837422">
    <property type="protein sequence ID" value="KIJ25290.1"/>
    <property type="molecule type" value="Genomic_DNA"/>
</dbReference>
<dbReference type="OrthoDB" id="2420454at2759"/>
<evidence type="ECO:0000313" key="3">
    <source>
        <dbReference type="EMBL" id="KIJ25290.1"/>
    </source>
</evidence>
<evidence type="ECO:0000256" key="1">
    <source>
        <dbReference type="ARBA" id="ARBA00005953"/>
    </source>
</evidence>
<accession>A0A0C9UJ55</accession>
<dbReference type="PANTHER" id="PTHR31793">
    <property type="entry name" value="4-HYDROXYBENZOYL-COA THIOESTERASE FAMILY MEMBER"/>
    <property type="match status" value="1"/>
</dbReference>
<keyword evidence="2" id="KW-0378">Hydrolase</keyword>
<dbReference type="Gene3D" id="3.10.129.10">
    <property type="entry name" value="Hotdog Thioesterase"/>
    <property type="match status" value="1"/>
</dbReference>
<dbReference type="HOGENOM" id="CLU_101141_0_1_1"/>
<evidence type="ECO:0000256" key="2">
    <source>
        <dbReference type="ARBA" id="ARBA00022801"/>
    </source>
</evidence>
<evidence type="ECO:0000313" key="4">
    <source>
        <dbReference type="Proteomes" id="UP000054279"/>
    </source>
</evidence>
<dbReference type="AlphaFoldDB" id="A0A0C9UJ55"/>
<dbReference type="CDD" id="cd00586">
    <property type="entry name" value="4HBT"/>
    <property type="match status" value="1"/>
</dbReference>
<evidence type="ECO:0008006" key="5">
    <source>
        <dbReference type="Google" id="ProtNLM"/>
    </source>
</evidence>
<comment type="similarity">
    <text evidence="1">Belongs to the 4-hydroxybenzoyl-CoA thioesterase family.</text>
</comment>
<proteinExistence type="inferred from homology"/>
<protein>
    <recommendedName>
        <fullName evidence="5">Thioesterase domain-containing protein</fullName>
    </recommendedName>
</protein>
<dbReference type="PANTHER" id="PTHR31793:SF27">
    <property type="entry name" value="NOVEL THIOESTERASE SUPERFAMILY DOMAIN AND SAPOSIN A-TYPE DOMAIN CONTAINING PROTEIN (0610012H03RIK)"/>
    <property type="match status" value="1"/>
</dbReference>